<dbReference type="Pfam" id="PF13279">
    <property type="entry name" value="4HBT_2"/>
    <property type="match status" value="1"/>
</dbReference>
<dbReference type="PANTHER" id="PTHR31793:SF27">
    <property type="entry name" value="NOVEL THIOESTERASE SUPERFAMILY DOMAIN AND SAPOSIN A-TYPE DOMAIN CONTAINING PROTEIN (0610012H03RIK)"/>
    <property type="match status" value="1"/>
</dbReference>
<proteinExistence type="inferred from homology"/>
<dbReference type="CDD" id="cd00586">
    <property type="entry name" value="4HBT"/>
    <property type="match status" value="1"/>
</dbReference>
<sequence length="137" mass="15619">MQDFKITRPITVRIGEINYGNHVGYQHYLTYFQEARIAYLAHLSFTEKDIGGYGMMVSEATCRYRRELFLGDRIEVGCRITVIKSKAFVMEYRIEKADTLCASGSTTNICFDFESGKVVPLPEAFTTAVRAFEGYVL</sequence>
<reference evidence="3 4" key="1">
    <citation type="journal article" date="2013" name="Genome Announc.">
        <title>Draft genome sequences for three mercury-methylating, sulfate-reducing bacteria.</title>
        <authorList>
            <person name="Brown S.D."/>
            <person name="Hurt R.A.Jr."/>
            <person name="Gilmour C.C."/>
            <person name="Elias D.A."/>
        </authorList>
    </citation>
    <scope>NUCLEOTIDE SEQUENCE [LARGE SCALE GENOMIC DNA]</scope>
    <source>
        <strain evidence="3 4">DSM 2059</strain>
    </source>
</reference>
<keyword evidence="2" id="KW-0378">Hydrolase</keyword>
<dbReference type="SUPFAM" id="SSF54637">
    <property type="entry name" value="Thioesterase/thiol ester dehydrase-isomerase"/>
    <property type="match status" value="1"/>
</dbReference>
<accession>S7U0L5</accession>
<dbReference type="PANTHER" id="PTHR31793">
    <property type="entry name" value="4-HYDROXYBENZOYL-COA THIOESTERASE FAMILY MEMBER"/>
    <property type="match status" value="1"/>
</dbReference>
<evidence type="ECO:0000256" key="2">
    <source>
        <dbReference type="ARBA" id="ARBA00022801"/>
    </source>
</evidence>
<dbReference type="OrthoDB" id="9799036at2"/>
<keyword evidence="4" id="KW-1185">Reference proteome</keyword>
<gene>
    <name evidence="3" type="ORF">dsmv_1513</name>
</gene>
<dbReference type="InterPro" id="IPR029069">
    <property type="entry name" value="HotDog_dom_sf"/>
</dbReference>
<dbReference type="InterPro" id="IPR050563">
    <property type="entry name" value="4-hydroxybenzoyl-CoA_TE"/>
</dbReference>
<dbReference type="GO" id="GO:0047617">
    <property type="term" value="F:fatty acyl-CoA hydrolase activity"/>
    <property type="evidence" value="ECO:0007669"/>
    <property type="project" value="TreeGrafter"/>
</dbReference>
<evidence type="ECO:0000313" key="4">
    <source>
        <dbReference type="Proteomes" id="UP000014977"/>
    </source>
</evidence>
<protein>
    <submittedName>
        <fullName evidence="3">Thioesterase</fullName>
    </submittedName>
</protein>
<organism evidence="3 4">
    <name type="scientific">Desulfococcus multivorans DSM 2059</name>
    <dbReference type="NCBI Taxonomy" id="1121405"/>
    <lineage>
        <taxon>Bacteria</taxon>
        <taxon>Pseudomonadati</taxon>
        <taxon>Thermodesulfobacteriota</taxon>
        <taxon>Desulfobacteria</taxon>
        <taxon>Desulfobacterales</taxon>
        <taxon>Desulfococcaceae</taxon>
        <taxon>Desulfococcus</taxon>
    </lineage>
</organism>
<name>S7U0L5_DESML</name>
<dbReference type="Gene3D" id="3.10.129.10">
    <property type="entry name" value="Hotdog Thioesterase"/>
    <property type="match status" value="1"/>
</dbReference>
<evidence type="ECO:0000256" key="1">
    <source>
        <dbReference type="ARBA" id="ARBA00005953"/>
    </source>
</evidence>
<dbReference type="eggNOG" id="COG0824">
    <property type="taxonomic scope" value="Bacteria"/>
</dbReference>
<comment type="caution">
    <text evidence="3">The sequence shown here is derived from an EMBL/GenBank/DDBJ whole genome shotgun (WGS) entry which is preliminary data.</text>
</comment>
<dbReference type="Proteomes" id="UP000014977">
    <property type="component" value="Unassembled WGS sequence"/>
</dbReference>
<dbReference type="RefSeq" id="WP_020875897.1">
    <property type="nucleotide sequence ID" value="NZ_ATHJ01000063.1"/>
</dbReference>
<evidence type="ECO:0000313" key="3">
    <source>
        <dbReference type="EMBL" id="EPR42862.1"/>
    </source>
</evidence>
<dbReference type="EMBL" id="ATHJ01000063">
    <property type="protein sequence ID" value="EPR42862.1"/>
    <property type="molecule type" value="Genomic_DNA"/>
</dbReference>
<dbReference type="AlphaFoldDB" id="S7U0L5"/>
<dbReference type="STRING" id="897.B2D07_13330"/>
<comment type="similarity">
    <text evidence="1">Belongs to the 4-hydroxybenzoyl-CoA thioesterase family.</text>
</comment>